<feature type="transmembrane region" description="Helical" evidence="6">
    <location>
        <begin position="343"/>
        <end position="364"/>
    </location>
</feature>
<reference evidence="8" key="1">
    <citation type="submission" date="2019-10" db="EMBL/GenBank/DDBJ databases">
        <authorList>
            <person name="Ross D.E."/>
            <person name="Gulliver D."/>
        </authorList>
    </citation>
    <scope>NUCLEOTIDE SEQUENCE</scope>
    <source>
        <strain evidence="8">DER-2019</strain>
    </source>
</reference>
<dbReference type="SUPFAM" id="SSF103473">
    <property type="entry name" value="MFS general substrate transporter"/>
    <property type="match status" value="1"/>
</dbReference>
<dbReference type="Pfam" id="PF00083">
    <property type="entry name" value="Sugar_tr"/>
    <property type="match status" value="1"/>
</dbReference>
<dbReference type="PANTHER" id="PTHR23511">
    <property type="entry name" value="SYNAPTIC VESICLE GLYCOPROTEIN 2"/>
    <property type="match status" value="1"/>
</dbReference>
<keyword evidence="5 6" id="KW-0472">Membrane</keyword>
<evidence type="ECO:0000313" key="9">
    <source>
        <dbReference type="Proteomes" id="UP000616595"/>
    </source>
</evidence>
<feature type="transmembrane region" description="Helical" evidence="6">
    <location>
        <begin position="256"/>
        <end position="281"/>
    </location>
</feature>
<feature type="transmembrane region" description="Helical" evidence="6">
    <location>
        <begin position="376"/>
        <end position="395"/>
    </location>
</feature>
<dbReference type="PANTHER" id="PTHR23511:SF34">
    <property type="entry name" value="SYNAPTIC VESICLE GLYCOPROTEIN 2"/>
    <property type="match status" value="1"/>
</dbReference>
<accession>A0A923I081</accession>
<comment type="caution">
    <text evidence="8">The sequence shown here is derived from an EMBL/GenBank/DDBJ whole genome shotgun (WGS) entry which is preliminary data.</text>
</comment>
<dbReference type="Gene3D" id="1.20.1250.20">
    <property type="entry name" value="MFS general substrate transporter like domains"/>
    <property type="match status" value="1"/>
</dbReference>
<dbReference type="Proteomes" id="UP000616595">
    <property type="component" value="Unassembled WGS sequence"/>
</dbReference>
<feature type="transmembrane region" description="Helical" evidence="6">
    <location>
        <begin position="149"/>
        <end position="173"/>
    </location>
</feature>
<proteinExistence type="predicted"/>
<evidence type="ECO:0000259" key="7">
    <source>
        <dbReference type="PROSITE" id="PS50850"/>
    </source>
</evidence>
<evidence type="ECO:0000256" key="2">
    <source>
        <dbReference type="ARBA" id="ARBA00022448"/>
    </source>
</evidence>
<protein>
    <submittedName>
        <fullName evidence="8">MFS transporter</fullName>
    </submittedName>
</protein>
<keyword evidence="2" id="KW-0813">Transport</keyword>
<dbReference type="EMBL" id="WJBD01000004">
    <property type="protein sequence ID" value="MBC3887728.1"/>
    <property type="molecule type" value="Genomic_DNA"/>
</dbReference>
<evidence type="ECO:0000256" key="1">
    <source>
        <dbReference type="ARBA" id="ARBA00004651"/>
    </source>
</evidence>
<dbReference type="InterPro" id="IPR036259">
    <property type="entry name" value="MFS_trans_sf"/>
</dbReference>
<feature type="transmembrane region" description="Helical" evidence="6">
    <location>
        <begin position="318"/>
        <end position="337"/>
    </location>
</feature>
<dbReference type="GO" id="GO:0022857">
    <property type="term" value="F:transmembrane transporter activity"/>
    <property type="evidence" value="ECO:0007669"/>
    <property type="project" value="InterPro"/>
</dbReference>
<evidence type="ECO:0000313" key="8">
    <source>
        <dbReference type="EMBL" id="MBC3887728.1"/>
    </source>
</evidence>
<evidence type="ECO:0000256" key="4">
    <source>
        <dbReference type="ARBA" id="ARBA00022989"/>
    </source>
</evidence>
<feature type="transmembrane region" description="Helical" evidence="6">
    <location>
        <begin position="91"/>
        <end position="109"/>
    </location>
</feature>
<dbReference type="PROSITE" id="PS50850">
    <property type="entry name" value="MFS"/>
    <property type="match status" value="1"/>
</dbReference>
<evidence type="ECO:0000256" key="6">
    <source>
        <dbReference type="SAM" id="Phobius"/>
    </source>
</evidence>
<feature type="transmembrane region" description="Helical" evidence="6">
    <location>
        <begin position="21"/>
        <end position="48"/>
    </location>
</feature>
<dbReference type="InterPro" id="IPR020846">
    <property type="entry name" value="MFS_dom"/>
</dbReference>
<comment type="subcellular location">
    <subcellularLocation>
        <location evidence="1">Cell membrane</location>
        <topology evidence="1">Multi-pass membrane protein</topology>
    </subcellularLocation>
</comment>
<keyword evidence="4 6" id="KW-1133">Transmembrane helix</keyword>
<evidence type="ECO:0000256" key="5">
    <source>
        <dbReference type="ARBA" id="ARBA00023136"/>
    </source>
</evidence>
<feature type="transmembrane region" description="Helical" evidence="6">
    <location>
        <begin position="293"/>
        <end position="311"/>
    </location>
</feature>
<reference evidence="8" key="2">
    <citation type="submission" date="2020-10" db="EMBL/GenBank/DDBJ databases">
        <title>Comparative genomics of the Acetobacterium genus.</title>
        <authorList>
            <person name="Marshall C."/>
            <person name="May H."/>
            <person name="Norman S."/>
        </authorList>
    </citation>
    <scope>NUCLEOTIDE SEQUENCE</scope>
    <source>
        <strain evidence="8">DER-2019</strain>
    </source>
</reference>
<feature type="transmembrane region" description="Helical" evidence="6">
    <location>
        <begin position="115"/>
        <end position="137"/>
    </location>
</feature>
<gene>
    <name evidence="8" type="ORF">GH810_05335</name>
</gene>
<feature type="domain" description="Major facilitator superfamily (MFS) profile" evidence="7">
    <location>
        <begin position="25"/>
        <end position="430"/>
    </location>
</feature>
<dbReference type="RefSeq" id="WP_148566713.1">
    <property type="nucleotide sequence ID" value="NZ_RXYA01000005.1"/>
</dbReference>
<keyword evidence="9" id="KW-1185">Reference proteome</keyword>
<dbReference type="CDD" id="cd17316">
    <property type="entry name" value="MFS_SV2_like"/>
    <property type="match status" value="1"/>
</dbReference>
<dbReference type="GO" id="GO:0005886">
    <property type="term" value="C:plasma membrane"/>
    <property type="evidence" value="ECO:0007669"/>
    <property type="project" value="UniProtKB-SubCell"/>
</dbReference>
<dbReference type="InterPro" id="IPR005828">
    <property type="entry name" value="MFS_sugar_transport-like"/>
</dbReference>
<dbReference type="OrthoDB" id="9787026at2"/>
<feature type="transmembrane region" description="Helical" evidence="6">
    <location>
        <begin position="407"/>
        <end position="426"/>
    </location>
</feature>
<sequence length="459" mass="50029">MNSQVVNDKRINMDDLPLNKFHIKMTALTFGAHFTDGFSLGTIGMALILIQKQIYLSPQWMGLLGASALIGLFFGSIILGGISGKIGRQKIFLINFVMITVCSGLQFFVNDPLSLFILRIAIGFGLGGDYAVGVSLLAEFAPKKSRGVLLGALSVVWTVGYVAANIIGVILISSGNPEIWRWMLASAAIPAVIVLILRIGTPESPRWLESKGRRDEAEAIVHKYLGNNVYMDPEPVTTKKVSYFDLFNKENRKRTAFGGLFFMAIVIPYFAIYTFLPLILTTMNLAETWTVDLALNLMLIFGGLVGLWMTIKMTRRGFTLWSFGVMAVALVLLVFIPSATIQIIAFLIFTFFMTAISNLTGVYPPELFPTNLRSEGVGICTAISRLGAAIGTYLLPVGIAGIGFTPTMVGLIAVLAFGFIMSYFWAPETKDANLVKSSEIKLGDTAGVLVPNKTSENEV</sequence>
<evidence type="ECO:0000256" key="3">
    <source>
        <dbReference type="ARBA" id="ARBA00022692"/>
    </source>
</evidence>
<dbReference type="AlphaFoldDB" id="A0A923I081"/>
<organism evidence="8 9">
    <name type="scientific">Acetobacterium paludosum</name>
    <dbReference type="NCBI Taxonomy" id="52693"/>
    <lineage>
        <taxon>Bacteria</taxon>
        <taxon>Bacillati</taxon>
        <taxon>Bacillota</taxon>
        <taxon>Clostridia</taxon>
        <taxon>Eubacteriales</taxon>
        <taxon>Eubacteriaceae</taxon>
        <taxon>Acetobacterium</taxon>
    </lineage>
</organism>
<feature type="transmembrane region" description="Helical" evidence="6">
    <location>
        <begin position="179"/>
        <end position="197"/>
    </location>
</feature>
<keyword evidence="3 6" id="KW-0812">Transmembrane</keyword>
<feature type="transmembrane region" description="Helical" evidence="6">
    <location>
        <begin position="60"/>
        <end position="79"/>
    </location>
</feature>
<name>A0A923I081_9FIRM</name>